<organism evidence="1 2">
    <name type="scientific">Lactuca sativa</name>
    <name type="common">Garden lettuce</name>
    <dbReference type="NCBI Taxonomy" id="4236"/>
    <lineage>
        <taxon>Eukaryota</taxon>
        <taxon>Viridiplantae</taxon>
        <taxon>Streptophyta</taxon>
        <taxon>Embryophyta</taxon>
        <taxon>Tracheophyta</taxon>
        <taxon>Spermatophyta</taxon>
        <taxon>Magnoliopsida</taxon>
        <taxon>eudicotyledons</taxon>
        <taxon>Gunneridae</taxon>
        <taxon>Pentapetalae</taxon>
        <taxon>asterids</taxon>
        <taxon>campanulids</taxon>
        <taxon>Asterales</taxon>
        <taxon>Asteraceae</taxon>
        <taxon>Cichorioideae</taxon>
        <taxon>Cichorieae</taxon>
        <taxon>Lactucinae</taxon>
        <taxon>Lactuca</taxon>
    </lineage>
</organism>
<proteinExistence type="predicted"/>
<evidence type="ECO:0000313" key="2">
    <source>
        <dbReference type="Proteomes" id="UP000235145"/>
    </source>
</evidence>
<gene>
    <name evidence="1" type="ORF">LSAT_V11C500230820</name>
</gene>
<dbReference type="Proteomes" id="UP000235145">
    <property type="component" value="Unassembled WGS sequence"/>
</dbReference>
<name>A0A9R1XBM7_LACSA</name>
<dbReference type="AlphaFoldDB" id="A0A9R1XBM7"/>
<comment type="caution">
    <text evidence="1">The sequence shown here is derived from an EMBL/GenBank/DDBJ whole genome shotgun (WGS) entry which is preliminary data.</text>
</comment>
<reference evidence="1 2" key="1">
    <citation type="journal article" date="2017" name="Nat. Commun.">
        <title>Genome assembly with in vitro proximity ligation data and whole-genome triplication in lettuce.</title>
        <authorList>
            <person name="Reyes-Chin-Wo S."/>
            <person name="Wang Z."/>
            <person name="Yang X."/>
            <person name="Kozik A."/>
            <person name="Arikit S."/>
            <person name="Song C."/>
            <person name="Xia L."/>
            <person name="Froenicke L."/>
            <person name="Lavelle D.O."/>
            <person name="Truco M.J."/>
            <person name="Xia R."/>
            <person name="Zhu S."/>
            <person name="Xu C."/>
            <person name="Xu H."/>
            <person name="Xu X."/>
            <person name="Cox K."/>
            <person name="Korf I."/>
            <person name="Meyers B.C."/>
            <person name="Michelmore R.W."/>
        </authorList>
    </citation>
    <scope>NUCLEOTIDE SEQUENCE [LARGE SCALE GENOMIC DNA]</scope>
    <source>
        <strain evidence="2">cv. Salinas</strain>
        <tissue evidence="1">Seedlings</tissue>
    </source>
</reference>
<protein>
    <submittedName>
        <fullName evidence="1">Uncharacterized protein</fullName>
    </submittedName>
</protein>
<evidence type="ECO:0000313" key="1">
    <source>
        <dbReference type="EMBL" id="KAJ0206721.1"/>
    </source>
</evidence>
<accession>A0A9R1XBM7</accession>
<sequence>MNSHQPCLHPPSPSAPLPPPLLCQVTFHRYCWSRQASPPQPMSVLLSCLVEGYSRERSCRCRVLLLLLLSLFSAPCRRCCQFEAAIYPPAANEVVSSEGFSWVTGSREARPVPLLLSIGNQPQLCHSSLSPFSFWCSVAATVS</sequence>
<dbReference type="EMBL" id="NBSK02000005">
    <property type="protein sequence ID" value="KAJ0206721.1"/>
    <property type="molecule type" value="Genomic_DNA"/>
</dbReference>
<keyword evidence="2" id="KW-1185">Reference proteome</keyword>